<dbReference type="InterPro" id="IPR016181">
    <property type="entry name" value="Acyl_CoA_acyltransferase"/>
</dbReference>
<dbReference type="OrthoDB" id="9796919at2"/>
<dbReference type="Proteomes" id="UP000266327">
    <property type="component" value="Unassembled WGS sequence"/>
</dbReference>
<evidence type="ECO:0000256" key="4">
    <source>
        <dbReference type="ARBA" id="ARBA00023315"/>
    </source>
</evidence>
<organism evidence="8 9">
    <name type="scientific">Noviherbaspirillum sedimenti</name>
    <dbReference type="NCBI Taxonomy" id="2320865"/>
    <lineage>
        <taxon>Bacteria</taxon>
        <taxon>Pseudomonadati</taxon>
        <taxon>Pseudomonadota</taxon>
        <taxon>Betaproteobacteria</taxon>
        <taxon>Burkholderiales</taxon>
        <taxon>Oxalobacteraceae</taxon>
        <taxon>Noviherbaspirillum</taxon>
    </lineage>
</organism>
<evidence type="ECO:0000313" key="9">
    <source>
        <dbReference type="Proteomes" id="UP000266327"/>
    </source>
</evidence>
<dbReference type="InterPro" id="IPR043690">
    <property type="entry name" value="RimI"/>
</dbReference>
<evidence type="ECO:0000256" key="5">
    <source>
        <dbReference type="HAMAP-Rule" id="MF_02210"/>
    </source>
</evidence>
<dbReference type="InterPro" id="IPR050680">
    <property type="entry name" value="YpeA/RimI_acetyltransf"/>
</dbReference>
<dbReference type="PANTHER" id="PTHR43420:SF44">
    <property type="entry name" value="ACETYLTRANSFERASE YPEA"/>
    <property type="match status" value="1"/>
</dbReference>
<dbReference type="NCBIfam" id="TIGR01575">
    <property type="entry name" value="rimI"/>
    <property type="match status" value="1"/>
</dbReference>
<name>A0A3A3GPJ4_9BURK</name>
<dbReference type="Pfam" id="PF00583">
    <property type="entry name" value="Acetyltransf_1"/>
    <property type="match status" value="1"/>
</dbReference>
<dbReference type="SUPFAM" id="SSF55729">
    <property type="entry name" value="Acyl-CoA N-acyltransferases (Nat)"/>
    <property type="match status" value="1"/>
</dbReference>
<comment type="caution">
    <text evidence="5">Lacks conserved residue(s) required for the propagation of feature annotation.</text>
</comment>
<evidence type="ECO:0000256" key="6">
    <source>
        <dbReference type="RuleBase" id="RU363094"/>
    </source>
</evidence>
<comment type="caution">
    <text evidence="8">The sequence shown here is derived from an EMBL/GenBank/DDBJ whole genome shotgun (WGS) entry which is preliminary data.</text>
</comment>
<evidence type="ECO:0000259" key="7">
    <source>
        <dbReference type="PROSITE" id="PS51186"/>
    </source>
</evidence>
<keyword evidence="3 5" id="KW-0808">Transferase</keyword>
<accession>A0A3A3GPJ4</accession>
<dbReference type="AlphaFoldDB" id="A0A3A3GPJ4"/>
<dbReference type="Gene3D" id="3.40.630.30">
    <property type="match status" value="1"/>
</dbReference>
<dbReference type="PANTHER" id="PTHR43420">
    <property type="entry name" value="ACETYLTRANSFERASE"/>
    <property type="match status" value="1"/>
</dbReference>
<dbReference type="CDD" id="cd04301">
    <property type="entry name" value="NAT_SF"/>
    <property type="match status" value="1"/>
</dbReference>
<comment type="similarity">
    <text evidence="1 5 6">Belongs to the acetyltransferase family. RimI subfamily.</text>
</comment>
<dbReference type="EMBL" id="QYUQ01000002">
    <property type="protein sequence ID" value="RJG04246.1"/>
    <property type="molecule type" value="Genomic_DNA"/>
</dbReference>
<reference evidence="9" key="1">
    <citation type="submission" date="2018-09" db="EMBL/GenBank/DDBJ databases">
        <authorList>
            <person name="Zhu H."/>
        </authorList>
    </citation>
    <scope>NUCLEOTIDE SEQUENCE [LARGE SCALE GENOMIC DNA]</scope>
    <source>
        <strain evidence="9">K1S02-23</strain>
    </source>
</reference>
<evidence type="ECO:0000256" key="2">
    <source>
        <dbReference type="ARBA" id="ARBA00022490"/>
    </source>
</evidence>
<keyword evidence="9" id="KW-1185">Reference proteome</keyword>
<feature type="domain" description="N-acetyltransferase" evidence="7">
    <location>
        <begin position="1"/>
        <end position="142"/>
    </location>
</feature>
<protein>
    <recommendedName>
        <fullName evidence="5 6">[Ribosomal protein bS18]-alanine N-acetyltransferase</fullName>
        <ecNumber evidence="5 6">2.3.1.266</ecNumber>
    </recommendedName>
</protein>
<feature type="binding site" evidence="5">
    <location>
        <position position="103"/>
    </location>
    <ligand>
        <name>acetyl-CoA</name>
        <dbReference type="ChEBI" id="CHEBI:57288"/>
    </ligand>
</feature>
<comment type="catalytic activity">
    <reaction evidence="5 6">
        <text>N-terminal L-alanyl-[ribosomal protein bS18] + acetyl-CoA = N-terminal N(alpha)-acetyl-L-alanyl-[ribosomal protein bS18] + CoA + H(+)</text>
        <dbReference type="Rhea" id="RHEA:43756"/>
        <dbReference type="Rhea" id="RHEA-COMP:10676"/>
        <dbReference type="Rhea" id="RHEA-COMP:10677"/>
        <dbReference type="ChEBI" id="CHEBI:15378"/>
        <dbReference type="ChEBI" id="CHEBI:57287"/>
        <dbReference type="ChEBI" id="CHEBI:57288"/>
        <dbReference type="ChEBI" id="CHEBI:64718"/>
        <dbReference type="ChEBI" id="CHEBI:83683"/>
        <dbReference type="EC" id="2.3.1.266"/>
    </reaction>
</comment>
<evidence type="ECO:0000256" key="3">
    <source>
        <dbReference type="ARBA" id="ARBA00022679"/>
    </source>
</evidence>
<proteinExistence type="inferred from homology"/>
<dbReference type="GO" id="GO:0008999">
    <property type="term" value="F:protein-N-terminal-alanine acetyltransferase activity"/>
    <property type="evidence" value="ECO:0007669"/>
    <property type="project" value="UniProtKB-UniRule"/>
</dbReference>
<comment type="function">
    <text evidence="5 6">Acetylates the N-terminal alanine of ribosomal protein bS18.</text>
</comment>
<dbReference type="InterPro" id="IPR006464">
    <property type="entry name" value="AcTrfase_RimI/Ard1"/>
</dbReference>
<dbReference type="EC" id="2.3.1.266" evidence="5 6"/>
<feature type="active site" description="Proton acceptor" evidence="5">
    <location>
        <position position="98"/>
    </location>
</feature>
<feature type="active site" description="Proton donor" evidence="5">
    <location>
        <position position="110"/>
    </location>
</feature>
<comment type="subcellular location">
    <subcellularLocation>
        <location evidence="5 6">Cytoplasm</location>
    </subcellularLocation>
</comment>
<gene>
    <name evidence="5 8" type="primary">rimI</name>
    <name evidence="8" type="ORF">D3878_05635</name>
</gene>
<dbReference type="InterPro" id="IPR000182">
    <property type="entry name" value="GNAT_dom"/>
</dbReference>
<dbReference type="HAMAP" id="MF_02210">
    <property type="entry name" value="RimI"/>
    <property type="match status" value="1"/>
</dbReference>
<evidence type="ECO:0000313" key="8">
    <source>
        <dbReference type="EMBL" id="RJG04246.1"/>
    </source>
</evidence>
<dbReference type="GO" id="GO:0005737">
    <property type="term" value="C:cytoplasm"/>
    <property type="evidence" value="ECO:0007669"/>
    <property type="project" value="UniProtKB-SubCell"/>
</dbReference>
<dbReference type="PROSITE" id="PS51186">
    <property type="entry name" value="GNAT"/>
    <property type="match status" value="1"/>
</dbReference>
<evidence type="ECO:0000256" key="1">
    <source>
        <dbReference type="ARBA" id="ARBA00005395"/>
    </source>
</evidence>
<keyword evidence="4 5" id="KW-0012">Acyltransferase</keyword>
<keyword evidence="2 5" id="KW-0963">Cytoplasm</keyword>
<sequence length="142" mass="15886">MQDADIEQVLAIENSVYPHPWSRGNFLDSLASGYEAWVVREPTFKLAGYFLAMPVVDEMHLLNISVRADLQGQGLGRRLLDRVGALARGQGMTSILLEVRPSNQRALAVYERYGYVRIGLRKAYYPATGGAREDAIVMRLCL</sequence>